<feature type="compositionally biased region" description="Basic and acidic residues" evidence="1">
    <location>
        <begin position="41"/>
        <end position="54"/>
    </location>
</feature>
<accession>A0A0L9TFK2</accession>
<evidence type="ECO:0000256" key="1">
    <source>
        <dbReference type="SAM" id="MobiDB-lite"/>
    </source>
</evidence>
<sequence length="166" mass="18891">MDDHRNDKTDVQGRDNTRKEHRALVHPGDVVTGNTQQLPPEFKDSRPDPMDKATSRRFQNHNGNNSILETDCQSMTERGRLLLLTSTWMIIAMTRRTYKDETTQENTGASPSAHIHMDDHRNDKTDVQGRDNTRKEHRALVHPGDVVTGNTQQLPPEVSPISPKYS</sequence>
<evidence type="ECO:0000313" key="3">
    <source>
        <dbReference type="Proteomes" id="UP000053144"/>
    </source>
</evidence>
<dbReference type="Gramene" id="KOM29378">
    <property type="protein sequence ID" value="KOM29378"/>
    <property type="gene ID" value="LR48_Vigan661s001500"/>
</dbReference>
<feature type="region of interest" description="Disordered" evidence="1">
    <location>
        <begin position="101"/>
        <end position="166"/>
    </location>
</feature>
<dbReference type="AlphaFoldDB" id="A0A0L9TFK2"/>
<proteinExistence type="predicted"/>
<evidence type="ECO:0000313" key="2">
    <source>
        <dbReference type="EMBL" id="KOM29378.1"/>
    </source>
</evidence>
<feature type="compositionally biased region" description="Basic and acidic residues" evidence="1">
    <location>
        <begin position="1"/>
        <end position="18"/>
    </location>
</feature>
<dbReference type="Proteomes" id="UP000053144">
    <property type="component" value="Unassembled WGS sequence"/>
</dbReference>
<gene>
    <name evidence="2" type="ORF">LR48_Vigan661s001500</name>
</gene>
<dbReference type="EMBL" id="KQ258482">
    <property type="protein sequence ID" value="KOM29378.1"/>
    <property type="molecule type" value="Genomic_DNA"/>
</dbReference>
<feature type="compositionally biased region" description="Basic and acidic residues" evidence="1">
    <location>
        <begin position="115"/>
        <end position="134"/>
    </location>
</feature>
<organism evidence="2 3">
    <name type="scientific">Phaseolus angularis</name>
    <name type="common">Azuki bean</name>
    <name type="synonym">Vigna angularis</name>
    <dbReference type="NCBI Taxonomy" id="3914"/>
    <lineage>
        <taxon>Eukaryota</taxon>
        <taxon>Viridiplantae</taxon>
        <taxon>Streptophyta</taxon>
        <taxon>Embryophyta</taxon>
        <taxon>Tracheophyta</taxon>
        <taxon>Spermatophyta</taxon>
        <taxon>Magnoliopsida</taxon>
        <taxon>eudicotyledons</taxon>
        <taxon>Gunneridae</taxon>
        <taxon>Pentapetalae</taxon>
        <taxon>rosids</taxon>
        <taxon>fabids</taxon>
        <taxon>Fabales</taxon>
        <taxon>Fabaceae</taxon>
        <taxon>Papilionoideae</taxon>
        <taxon>50 kb inversion clade</taxon>
        <taxon>NPAAA clade</taxon>
        <taxon>indigoferoid/millettioid clade</taxon>
        <taxon>Phaseoleae</taxon>
        <taxon>Vigna</taxon>
    </lineage>
</organism>
<feature type="compositionally biased region" description="Polar residues" evidence="1">
    <location>
        <begin position="56"/>
        <end position="67"/>
    </location>
</feature>
<name>A0A0L9TFK2_PHAAN</name>
<protein>
    <submittedName>
        <fullName evidence="2">Uncharacterized protein</fullName>
    </submittedName>
</protein>
<reference evidence="3" key="1">
    <citation type="journal article" date="2015" name="Proc. Natl. Acad. Sci. U.S.A.">
        <title>Genome sequencing of adzuki bean (Vigna angularis) provides insight into high starch and low fat accumulation and domestication.</title>
        <authorList>
            <person name="Yang K."/>
            <person name="Tian Z."/>
            <person name="Chen C."/>
            <person name="Luo L."/>
            <person name="Zhao B."/>
            <person name="Wang Z."/>
            <person name="Yu L."/>
            <person name="Li Y."/>
            <person name="Sun Y."/>
            <person name="Li W."/>
            <person name="Chen Y."/>
            <person name="Li Y."/>
            <person name="Zhang Y."/>
            <person name="Ai D."/>
            <person name="Zhao J."/>
            <person name="Shang C."/>
            <person name="Ma Y."/>
            <person name="Wu B."/>
            <person name="Wang M."/>
            <person name="Gao L."/>
            <person name="Sun D."/>
            <person name="Zhang P."/>
            <person name="Guo F."/>
            <person name="Wang W."/>
            <person name="Li Y."/>
            <person name="Wang J."/>
            <person name="Varshney R.K."/>
            <person name="Wang J."/>
            <person name="Ling H.Q."/>
            <person name="Wan P."/>
        </authorList>
    </citation>
    <scope>NUCLEOTIDE SEQUENCE</scope>
    <source>
        <strain evidence="3">cv. Jingnong 6</strain>
    </source>
</reference>
<feature type="region of interest" description="Disordered" evidence="1">
    <location>
        <begin position="1"/>
        <end position="67"/>
    </location>
</feature>